<dbReference type="PIRSF" id="PIRSF029594">
    <property type="entry name" value="UCP029594"/>
    <property type="match status" value="1"/>
</dbReference>
<dbReference type="Pfam" id="PF13515">
    <property type="entry name" value="FUSC_2"/>
    <property type="match status" value="1"/>
</dbReference>
<protein>
    <recommendedName>
        <fullName evidence="6">Integral membrane bound transporter domain-containing protein</fullName>
    </recommendedName>
</protein>
<feature type="transmembrane region" description="Helical" evidence="5">
    <location>
        <begin position="62"/>
        <end position="80"/>
    </location>
</feature>
<feature type="transmembrane region" description="Helical" evidence="5">
    <location>
        <begin position="38"/>
        <end position="55"/>
    </location>
</feature>
<gene>
    <name evidence="7" type="ORF">PTRA_b0031</name>
</gene>
<feature type="transmembrane region" description="Helical" evidence="5">
    <location>
        <begin position="138"/>
        <end position="163"/>
    </location>
</feature>
<comment type="subcellular location">
    <subcellularLocation>
        <location evidence="1">Membrane</location>
        <topology evidence="1">Multi-pass membrane protein</topology>
    </subcellularLocation>
</comment>
<feature type="transmembrane region" description="Helical" evidence="5">
    <location>
        <begin position="285"/>
        <end position="303"/>
    </location>
</feature>
<dbReference type="AlphaFoldDB" id="A0A0U2XBA2"/>
<proteinExistence type="predicted"/>
<keyword evidence="2 5" id="KW-0812">Transmembrane</keyword>
<feature type="domain" description="Integral membrane bound transporter" evidence="6">
    <location>
        <begin position="196"/>
        <end position="327"/>
    </location>
</feature>
<dbReference type="Pfam" id="PF11168">
    <property type="entry name" value="DUF2955"/>
    <property type="match status" value="1"/>
</dbReference>
<evidence type="ECO:0000259" key="6">
    <source>
        <dbReference type="Pfam" id="PF13515"/>
    </source>
</evidence>
<dbReference type="PATRIC" id="fig|1315283.4.peg.3164"/>
<dbReference type="Proteomes" id="UP000065261">
    <property type="component" value="Chromosome II"/>
</dbReference>
<evidence type="ECO:0000256" key="2">
    <source>
        <dbReference type="ARBA" id="ARBA00022692"/>
    </source>
</evidence>
<organism evidence="7">
    <name type="scientific">Pseudoalteromonas translucida KMM 520</name>
    <dbReference type="NCBI Taxonomy" id="1315283"/>
    <lineage>
        <taxon>Bacteria</taxon>
        <taxon>Pseudomonadati</taxon>
        <taxon>Pseudomonadota</taxon>
        <taxon>Gammaproteobacteria</taxon>
        <taxon>Alteromonadales</taxon>
        <taxon>Pseudoalteromonadaceae</taxon>
        <taxon>Pseudoalteromonas</taxon>
    </lineage>
</organism>
<dbReference type="KEGG" id="ptn:PTRA_b0031"/>
<dbReference type="GO" id="GO:0016020">
    <property type="term" value="C:membrane"/>
    <property type="evidence" value="ECO:0007669"/>
    <property type="project" value="UniProtKB-SubCell"/>
</dbReference>
<dbReference type="EMBL" id="CP011035">
    <property type="protein sequence ID" value="ALS34574.1"/>
    <property type="molecule type" value="Genomic_DNA"/>
</dbReference>
<name>A0A0U2XBA2_9GAMM</name>
<keyword evidence="3 5" id="KW-1133">Transmembrane helix</keyword>
<dbReference type="InterPro" id="IPR022604">
    <property type="entry name" value="DUF2955"/>
</dbReference>
<evidence type="ECO:0000313" key="7">
    <source>
        <dbReference type="EMBL" id="ALS34574.1"/>
    </source>
</evidence>
<keyword evidence="4 5" id="KW-0472">Membrane</keyword>
<evidence type="ECO:0000313" key="8">
    <source>
        <dbReference type="Proteomes" id="UP000065261"/>
    </source>
</evidence>
<dbReference type="InterPro" id="IPR016926">
    <property type="entry name" value="UCP029594"/>
</dbReference>
<evidence type="ECO:0000256" key="3">
    <source>
        <dbReference type="ARBA" id="ARBA00022989"/>
    </source>
</evidence>
<feature type="transmembrane region" description="Helical" evidence="5">
    <location>
        <begin position="259"/>
        <end position="278"/>
    </location>
</feature>
<evidence type="ECO:0000256" key="1">
    <source>
        <dbReference type="ARBA" id="ARBA00004141"/>
    </source>
</evidence>
<reference evidence="7 8" key="1">
    <citation type="submission" date="2015-03" db="EMBL/GenBank/DDBJ databases">
        <authorList>
            <person name="Murphy D."/>
        </authorList>
    </citation>
    <scope>NUCLEOTIDE SEQUENCE [LARGE SCALE GENOMIC DNA]</scope>
    <source>
        <strain evidence="7 8">KMM 520</strain>
    </source>
</reference>
<dbReference type="InterPro" id="IPR049453">
    <property type="entry name" value="Memb_transporter_dom"/>
</dbReference>
<sequence length="349" mass="37818">MSQKISQSPQLDSNGLRQALRIAGGCTLGFAISKLMDWPNGIFFTVYPMLLLGLVPTLNKSVVRQFFASAAFSAFVVLILQGLFSHLPVLMVLIVFACFCILFYQMSSGSGFLFGALGAVSLSIQLHFASYVTSSSSIYPLILSNGIAIILTVVIAALMHGLFPDVTARPGRAVPTKDKASIRHEVLLCSSVATLSFIVFQVLDLQDSISAQAASILILFSLCWKAAGIASWQRIIGTLIGCNAALLSQLFLYTHTDFLLFPVIVLWILSFIFSRFHILGGGPPGIGFGVLTTFGILFGQSLAPGQDLIYSALYRFSSVTVAVVVSLSAVYVMHRVLNKFNTTRHHTYD</sequence>
<feature type="transmembrane region" description="Helical" evidence="5">
    <location>
        <begin position="111"/>
        <end position="132"/>
    </location>
</feature>
<feature type="transmembrane region" description="Helical" evidence="5">
    <location>
        <begin position="209"/>
        <end position="228"/>
    </location>
</feature>
<feature type="transmembrane region" description="Helical" evidence="5">
    <location>
        <begin position="86"/>
        <end position="104"/>
    </location>
</feature>
<feature type="transmembrane region" description="Helical" evidence="5">
    <location>
        <begin position="309"/>
        <end position="332"/>
    </location>
</feature>
<dbReference type="RefSeq" id="WP_058374645.1">
    <property type="nucleotide sequence ID" value="NZ_CP011035.1"/>
</dbReference>
<dbReference type="OrthoDB" id="6799126at2"/>
<accession>A0A0U2XBA2</accession>
<evidence type="ECO:0000256" key="5">
    <source>
        <dbReference type="SAM" id="Phobius"/>
    </source>
</evidence>
<evidence type="ECO:0000256" key="4">
    <source>
        <dbReference type="ARBA" id="ARBA00023136"/>
    </source>
</evidence>